<dbReference type="InParanoid" id="A0A251UUS3"/>
<accession>A0A251UUS3</accession>
<keyword evidence="3" id="KW-1185">Reference proteome</keyword>
<keyword evidence="1" id="KW-0812">Transmembrane</keyword>
<proteinExistence type="predicted"/>
<feature type="transmembrane region" description="Helical" evidence="1">
    <location>
        <begin position="6"/>
        <end position="26"/>
    </location>
</feature>
<sequence length="100" mass="11727">MKFAGSTYIDCFIFFRFFIYVYLFLIQFRNHHIDIQIFMVFTMGESSSSYRGIWFCRVMNRADQLILAIPDDAASKLWGVDKGPTNVMIHTEDGCVFNVF</sequence>
<dbReference type="Proteomes" id="UP000215914">
    <property type="component" value="Chromosome 4"/>
</dbReference>
<dbReference type="AlphaFoldDB" id="A0A251UUS3"/>
<keyword evidence="1" id="KW-1133">Transmembrane helix</keyword>
<dbReference type="EMBL" id="CM007893">
    <property type="protein sequence ID" value="OTG27120.1"/>
    <property type="molecule type" value="Genomic_DNA"/>
</dbReference>
<gene>
    <name evidence="2" type="ORF">HannXRQ_Chr04g0096611</name>
</gene>
<reference evidence="2" key="1">
    <citation type="submission" date="2017-02" db="EMBL/GenBank/DDBJ databases">
        <title>Sunflower complete genome.</title>
        <authorList>
            <person name="Langlade N."/>
            <person name="Munos S."/>
        </authorList>
    </citation>
    <scope>NUCLEOTIDE SEQUENCE [LARGE SCALE GENOMIC DNA]</scope>
    <source>
        <tissue evidence="2">Leaves</tissue>
    </source>
</reference>
<name>A0A251UUS3_HELAN</name>
<evidence type="ECO:0000256" key="1">
    <source>
        <dbReference type="SAM" id="Phobius"/>
    </source>
</evidence>
<protein>
    <submittedName>
        <fullName evidence="2">Uncharacterized protein</fullName>
    </submittedName>
</protein>
<keyword evidence="1" id="KW-0472">Membrane</keyword>
<evidence type="ECO:0000313" key="2">
    <source>
        <dbReference type="EMBL" id="OTG27120.1"/>
    </source>
</evidence>
<evidence type="ECO:0000313" key="3">
    <source>
        <dbReference type="Proteomes" id="UP000215914"/>
    </source>
</evidence>
<organism evidence="2 3">
    <name type="scientific">Helianthus annuus</name>
    <name type="common">Common sunflower</name>
    <dbReference type="NCBI Taxonomy" id="4232"/>
    <lineage>
        <taxon>Eukaryota</taxon>
        <taxon>Viridiplantae</taxon>
        <taxon>Streptophyta</taxon>
        <taxon>Embryophyta</taxon>
        <taxon>Tracheophyta</taxon>
        <taxon>Spermatophyta</taxon>
        <taxon>Magnoliopsida</taxon>
        <taxon>eudicotyledons</taxon>
        <taxon>Gunneridae</taxon>
        <taxon>Pentapetalae</taxon>
        <taxon>asterids</taxon>
        <taxon>campanulids</taxon>
        <taxon>Asterales</taxon>
        <taxon>Asteraceae</taxon>
        <taxon>Asteroideae</taxon>
        <taxon>Heliantheae alliance</taxon>
        <taxon>Heliantheae</taxon>
        <taxon>Helianthus</taxon>
    </lineage>
</organism>